<feature type="transmembrane region" description="Helical" evidence="1">
    <location>
        <begin position="20"/>
        <end position="40"/>
    </location>
</feature>
<dbReference type="STRING" id="869212.Turpa_0972"/>
<keyword evidence="3" id="KW-1185">Reference proteome</keyword>
<dbReference type="Proteomes" id="UP000006048">
    <property type="component" value="Chromosome"/>
</dbReference>
<name>I4B2W4_TURPD</name>
<sequence>MPMANADYDAKFMRWLYKYLPYIGAFMFFGQVLGPVVNLVRYSTGEKIQAQFVSKVRFATSNTSSRGIGQSDCAYNYRVPGFSQDPYLISGCFLAFARNPLPGDAVTVVVYQQDPSLIVSSVSFTPDYLRLITAVVGLLMLLLARTLVRRFGKVEL</sequence>
<keyword evidence="1" id="KW-0812">Transmembrane</keyword>
<evidence type="ECO:0008006" key="4">
    <source>
        <dbReference type="Google" id="ProtNLM"/>
    </source>
</evidence>
<evidence type="ECO:0000313" key="3">
    <source>
        <dbReference type="Proteomes" id="UP000006048"/>
    </source>
</evidence>
<reference evidence="2 3" key="1">
    <citation type="submission" date="2012-06" db="EMBL/GenBank/DDBJ databases">
        <title>The complete chromosome of genome of Turneriella parva DSM 21527.</title>
        <authorList>
            <consortium name="US DOE Joint Genome Institute (JGI-PGF)"/>
            <person name="Lucas S."/>
            <person name="Han J."/>
            <person name="Lapidus A."/>
            <person name="Bruce D."/>
            <person name="Goodwin L."/>
            <person name="Pitluck S."/>
            <person name="Peters L."/>
            <person name="Kyrpides N."/>
            <person name="Mavromatis K."/>
            <person name="Ivanova N."/>
            <person name="Mikhailova N."/>
            <person name="Chertkov O."/>
            <person name="Detter J.C."/>
            <person name="Tapia R."/>
            <person name="Han C."/>
            <person name="Land M."/>
            <person name="Hauser L."/>
            <person name="Markowitz V."/>
            <person name="Cheng J.-F."/>
            <person name="Hugenholtz P."/>
            <person name="Woyke T."/>
            <person name="Wu D."/>
            <person name="Gronow S."/>
            <person name="Wellnitz S."/>
            <person name="Brambilla E."/>
            <person name="Klenk H.-P."/>
            <person name="Eisen J.A."/>
        </authorList>
    </citation>
    <scope>NUCLEOTIDE SEQUENCE [LARGE SCALE GENOMIC DNA]</scope>
    <source>
        <strain evidence="3">ATCC BAA-1111 / DSM 21527 / NCTC 11395 / H</strain>
    </source>
</reference>
<gene>
    <name evidence="2" type="ordered locus">Turpa_0972</name>
</gene>
<protein>
    <recommendedName>
        <fullName evidence="4">DUF3592 domain-containing protein</fullName>
    </recommendedName>
</protein>
<dbReference type="HOGENOM" id="CLU_1685807_0_0_12"/>
<proteinExistence type="predicted"/>
<organism evidence="2 3">
    <name type="scientific">Turneriella parva (strain ATCC BAA-1111 / DSM 21527 / NCTC 11395 / H)</name>
    <name type="common">Leptospira parva</name>
    <dbReference type="NCBI Taxonomy" id="869212"/>
    <lineage>
        <taxon>Bacteria</taxon>
        <taxon>Pseudomonadati</taxon>
        <taxon>Spirochaetota</taxon>
        <taxon>Spirochaetia</taxon>
        <taxon>Leptospirales</taxon>
        <taxon>Leptospiraceae</taxon>
        <taxon>Turneriella</taxon>
    </lineage>
</organism>
<dbReference type="KEGG" id="tpx:Turpa_0972"/>
<feature type="transmembrane region" description="Helical" evidence="1">
    <location>
        <begin position="128"/>
        <end position="148"/>
    </location>
</feature>
<keyword evidence="1" id="KW-0472">Membrane</keyword>
<evidence type="ECO:0000256" key="1">
    <source>
        <dbReference type="SAM" id="Phobius"/>
    </source>
</evidence>
<keyword evidence="1" id="KW-1133">Transmembrane helix</keyword>
<evidence type="ECO:0000313" key="2">
    <source>
        <dbReference type="EMBL" id="AFM11621.1"/>
    </source>
</evidence>
<dbReference type="AlphaFoldDB" id="I4B2W4"/>
<accession>I4B2W4</accession>
<dbReference type="EMBL" id="CP002959">
    <property type="protein sequence ID" value="AFM11621.1"/>
    <property type="molecule type" value="Genomic_DNA"/>
</dbReference>